<dbReference type="AlphaFoldDB" id="A0A2N3VDJ1"/>
<evidence type="ECO:0000313" key="1">
    <source>
        <dbReference type="EMBL" id="PKV79661.1"/>
    </source>
</evidence>
<dbReference type="OrthoDB" id="4557963at2"/>
<evidence type="ECO:0000313" key="2">
    <source>
        <dbReference type="Proteomes" id="UP000233766"/>
    </source>
</evidence>
<protein>
    <submittedName>
        <fullName evidence="1">Uncharacterized protein</fullName>
    </submittedName>
</protein>
<dbReference type="Proteomes" id="UP000233766">
    <property type="component" value="Unassembled WGS sequence"/>
</dbReference>
<sequence length="155" mass="17022">MTSADLNTWASNFSALRDMLDNYESEAARINPNSPNQGTSQLVAFQYGTCLSMLDLAPWQEKPAWLDAVEFGPTAGNEHKLLASRYVLEATLNHVDNVPLEQARTALRNSADRLEQFATRWAEEGVDSVELDAIATERRALAGRAKKAAAAVSQQ</sequence>
<accession>A0A2N3VDJ1</accession>
<gene>
    <name evidence="1" type="ORF">ATK86_4067</name>
</gene>
<organism evidence="1 2">
    <name type="scientific">Nocardia fluminea</name>
    <dbReference type="NCBI Taxonomy" id="134984"/>
    <lineage>
        <taxon>Bacteria</taxon>
        <taxon>Bacillati</taxon>
        <taxon>Actinomycetota</taxon>
        <taxon>Actinomycetes</taxon>
        <taxon>Mycobacteriales</taxon>
        <taxon>Nocardiaceae</taxon>
        <taxon>Nocardia</taxon>
    </lineage>
</organism>
<proteinExistence type="predicted"/>
<name>A0A2N3VDJ1_9NOCA</name>
<dbReference type="EMBL" id="PJMW01000002">
    <property type="protein sequence ID" value="PKV79661.1"/>
    <property type="molecule type" value="Genomic_DNA"/>
</dbReference>
<keyword evidence="2" id="KW-1185">Reference proteome</keyword>
<comment type="caution">
    <text evidence="1">The sequence shown here is derived from an EMBL/GenBank/DDBJ whole genome shotgun (WGS) entry which is preliminary data.</text>
</comment>
<reference evidence="1 2" key="1">
    <citation type="submission" date="2017-12" db="EMBL/GenBank/DDBJ databases">
        <title>Sequencing the genomes of 1000 Actinobacteria strains.</title>
        <authorList>
            <person name="Klenk H.-P."/>
        </authorList>
    </citation>
    <scope>NUCLEOTIDE SEQUENCE [LARGE SCALE GENOMIC DNA]</scope>
    <source>
        <strain evidence="1 2">DSM 44489</strain>
    </source>
</reference>
<dbReference type="RefSeq" id="WP_101465755.1">
    <property type="nucleotide sequence ID" value="NZ_PJMW01000002.1"/>
</dbReference>